<reference evidence="2" key="1">
    <citation type="submission" date="2022-08" db="EMBL/GenBank/DDBJ databases">
        <title>Novel sulphate-reducing endosymbionts in the free-living metamonad Anaeramoeba.</title>
        <authorList>
            <person name="Jerlstrom-Hultqvist J."/>
            <person name="Cepicka I."/>
            <person name="Gallot-Lavallee L."/>
            <person name="Salas-Leiva D."/>
            <person name="Curtis B.A."/>
            <person name="Zahonova K."/>
            <person name="Pipaliya S."/>
            <person name="Dacks J."/>
            <person name="Roger A.J."/>
        </authorList>
    </citation>
    <scope>NUCLEOTIDE SEQUENCE</scope>
    <source>
        <strain evidence="2">Busselton2</strain>
    </source>
</reference>
<dbReference type="AlphaFoldDB" id="A0AAV7YLP2"/>
<gene>
    <name evidence="2" type="ORF">M0812_23709</name>
</gene>
<proteinExistence type="predicted"/>
<accession>A0AAV7YLP2</accession>
<dbReference type="EMBL" id="JANTQA010000051">
    <property type="protein sequence ID" value="KAJ3430693.1"/>
    <property type="molecule type" value="Genomic_DNA"/>
</dbReference>
<dbReference type="Proteomes" id="UP001146793">
    <property type="component" value="Unassembled WGS sequence"/>
</dbReference>
<evidence type="ECO:0000313" key="3">
    <source>
        <dbReference type="Proteomes" id="UP001146793"/>
    </source>
</evidence>
<comment type="caution">
    <text evidence="2">The sequence shown here is derived from an EMBL/GenBank/DDBJ whole genome shotgun (WGS) entry which is preliminary data.</text>
</comment>
<protein>
    <submittedName>
        <fullName evidence="2">Uncharacterized protein</fullName>
    </submittedName>
</protein>
<evidence type="ECO:0000256" key="1">
    <source>
        <dbReference type="SAM" id="MobiDB-lite"/>
    </source>
</evidence>
<evidence type="ECO:0000313" key="2">
    <source>
        <dbReference type="EMBL" id="KAJ3430693.1"/>
    </source>
</evidence>
<feature type="compositionally biased region" description="Basic and acidic residues" evidence="1">
    <location>
        <begin position="84"/>
        <end position="103"/>
    </location>
</feature>
<organism evidence="2 3">
    <name type="scientific">Anaeramoeba flamelloides</name>
    <dbReference type="NCBI Taxonomy" id="1746091"/>
    <lineage>
        <taxon>Eukaryota</taxon>
        <taxon>Metamonada</taxon>
        <taxon>Anaeramoebidae</taxon>
        <taxon>Anaeramoeba</taxon>
    </lineage>
</organism>
<name>A0AAV7YLP2_9EUKA</name>
<feature type="region of interest" description="Disordered" evidence="1">
    <location>
        <begin position="76"/>
        <end position="105"/>
    </location>
</feature>
<sequence>MSQMNDLASLVKEFLGEKEFGKVLSQPIIHNLKTNSISRPNLQNDVARSVEQMIVDSSDLNEEAFNEAFLEEFHISKKKQQSPKTEKEVETEKGQEQEQEKVQTKNIFQSKNEESFFEKEVILDFLMKPLSLDDPLNRENPSMGVVIYNHFKTVIKTSQKNGSLVSRYQLNDGINESFVRKGNCSRDLAEWIFGRHFFNPEFQKQKRKRGRKNIPSNSQKSLLKKKYFIHHSGKNNSSSIIKKRPMILKKKLLTKKKYDL</sequence>